<evidence type="ECO:0000313" key="1">
    <source>
        <dbReference type="EMBL" id="KAF7420273.1"/>
    </source>
</evidence>
<sequence length="109" mass="12496">MRGVEAGRKSTLMIERGCELTDEEELARDRISRLWYFQVETDDKFPRRSAPEDNEDFETESTSWRGFARRKVEKDFALALTPRADPGVSGGGRVAWRSCRESRGLEGHS</sequence>
<reference evidence="1" key="1">
    <citation type="journal article" date="2020" name="G3 (Bethesda)">
        <title>High-Quality Assemblies for Three Invasive Social Wasps from the &lt;i&gt;Vespula&lt;/i&gt; Genus.</title>
        <authorList>
            <person name="Harrop T.W.R."/>
            <person name="Guhlin J."/>
            <person name="McLaughlin G.M."/>
            <person name="Permina E."/>
            <person name="Stockwell P."/>
            <person name="Gilligan J."/>
            <person name="Le Lec M.F."/>
            <person name="Gruber M.A.M."/>
            <person name="Quinn O."/>
            <person name="Lovegrove M."/>
            <person name="Duncan E.J."/>
            <person name="Remnant E.J."/>
            <person name="Van Eeckhoven J."/>
            <person name="Graham B."/>
            <person name="Knapp R.A."/>
            <person name="Langford K.W."/>
            <person name="Kronenberg Z."/>
            <person name="Press M.O."/>
            <person name="Eacker S.M."/>
            <person name="Wilson-Rankin E.E."/>
            <person name="Purcell J."/>
            <person name="Lester P.J."/>
            <person name="Dearden P.K."/>
        </authorList>
    </citation>
    <scope>NUCLEOTIDE SEQUENCE</scope>
    <source>
        <strain evidence="1">Volc-1</strain>
    </source>
</reference>
<comment type="caution">
    <text evidence="1">The sequence shown here is derived from an EMBL/GenBank/DDBJ whole genome shotgun (WGS) entry which is preliminary data.</text>
</comment>
<name>A0A834NXB5_VESPE</name>
<dbReference type="EMBL" id="JACSDY010000009">
    <property type="protein sequence ID" value="KAF7420273.1"/>
    <property type="molecule type" value="Genomic_DNA"/>
</dbReference>
<dbReference type="Proteomes" id="UP000600918">
    <property type="component" value="Unassembled WGS sequence"/>
</dbReference>
<dbReference type="AlphaFoldDB" id="A0A834NXB5"/>
<organism evidence="1 2">
    <name type="scientific">Vespula pensylvanica</name>
    <name type="common">Western yellow jacket</name>
    <name type="synonym">Wasp</name>
    <dbReference type="NCBI Taxonomy" id="30213"/>
    <lineage>
        <taxon>Eukaryota</taxon>
        <taxon>Metazoa</taxon>
        <taxon>Ecdysozoa</taxon>
        <taxon>Arthropoda</taxon>
        <taxon>Hexapoda</taxon>
        <taxon>Insecta</taxon>
        <taxon>Pterygota</taxon>
        <taxon>Neoptera</taxon>
        <taxon>Endopterygota</taxon>
        <taxon>Hymenoptera</taxon>
        <taxon>Apocrita</taxon>
        <taxon>Aculeata</taxon>
        <taxon>Vespoidea</taxon>
        <taxon>Vespidae</taxon>
        <taxon>Vespinae</taxon>
        <taxon>Vespula</taxon>
    </lineage>
</organism>
<gene>
    <name evidence="1" type="ORF">H0235_010570</name>
</gene>
<accession>A0A834NXB5</accession>
<proteinExistence type="predicted"/>
<protein>
    <submittedName>
        <fullName evidence="1">Uncharacterized protein</fullName>
    </submittedName>
</protein>
<evidence type="ECO:0000313" key="2">
    <source>
        <dbReference type="Proteomes" id="UP000600918"/>
    </source>
</evidence>
<keyword evidence="2" id="KW-1185">Reference proteome</keyword>